<evidence type="ECO:0000313" key="1">
    <source>
        <dbReference type="EMBL" id="ETI33758.1"/>
    </source>
</evidence>
<dbReference type="HOGENOM" id="CLU_052136_0_0_1"/>
<dbReference type="AlphaFoldDB" id="V9E5E5"/>
<comment type="caution">
    <text evidence="1">The sequence shown here is derived from an EMBL/GenBank/DDBJ whole genome shotgun (WGS) entry which is preliminary data.</text>
</comment>
<dbReference type="OrthoDB" id="103649at2759"/>
<keyword evidence="2" id="KW-1185">Reference proteome</keyword>
<feature type="non-terminal residue" evidence="1">
    <location>
        <position position="405"/>
    </location>
</feature>
<reference evidence="1 2" key="1">
    <citation type="submission" date="2013-11" db="EMBL/GenBank/DDBJ databases">
        <title>The Genome Sequence of Phytophthora parasitica P1569.</title>
        <authorList>
            <consortium name="The Broad Institute Genomics Platform"/>
            <person name="Russ C."/>
            <person name="Tyler B."/>
            <person name="Panabieres F."/>
            <person name="Shan W."/>
            <person name="Tripathy S."/>
            <person name="Grunwald N."/>
            <person name="Machado M."/>
            <person name="Johnson C.S."/>
            <person name="Arredondo F."/>
            <person name="Hong C."/>
            <person name="Coffey M."/>
            <person name="Young S.K."/>
            <person name="Zeng Q."/>
            <person name="Gargeya S."/>
            <person name="Fitzgerald M."/>
            <person name="Abouelleil A."/>
            <person name="Alvarado L."/>
            <person name="Chapman S.B."/>
            <person name="Gainer-Dewar J."/>
            <person name="Goldberg J."/>
            <person name="Griggs A."/>
            <person name="Gujja S."/>
            <person name="Hansen M."/>
            <person name="Howarth C."/>
            <person name="Imamovic A."/>
            <person name="Ireland A."/>
            <person name="Larimer J."/>
            <person name="McCowan C."/>
            <person name="Murphy C."/>
            <person name="Pearson M."/>
            <person name="Poon T.W."/>
            <person name="Priest M."/>
            <person name="Roberts A."/>
            <person name="Saif S."/>
            <person name="Shea T."/>
            <person name="Sykes S."/>
            <person name="Wortman J."/>
            <person name="Nusbaum C."/>
            <person name="Birren B."/>
        </authorList>
    </citation>
    <scope>NUCLEOTIDE SEQUENCE [LARGE SCALE GENOMIC DNA]</scope>
    <source>
        <strain evidence="1 2">P1569</strain>
    </source>
</reference>
<sequence length="405" mass="45307">MLQHIEWSEGCFIVEEKGHKGDQTGADKFGKHVYANSYQPSQCCVLALAVHLFACPERGAGGKQQLFFGTDNKDRFGRIFRRVIKALSKEEFCLLSCIPEDIGTHSLRKGSSSYALGQVNEPTPVSVYLRMGQSLGKLKNRYLRRTLNASHPIFTARVFSADSPIDKLRGVTVLAIRASPVCGMKATGIPAHLAVAKQVNELRREVTSLHKEIDGLKTGLAVKLPNQVAVKVVSELRQHFVVNGVAPVSLRDLDTRMGDLRSTMATEFRSILNDMNLTHTTTLSSTSSEQQPEWQSWSWNDGKLLHAVSKNWKFPARANAKAIWNLWFFGDRDSKIRPYRLLNKQHDISTARRMIHSRVSILMEYLEQLAHEINVLPTGVSRIADLPISTADEVSAAVFSRMLNN</sequence>
<accession>V9E5E5</accession>
<name>V9E5E5_PHYNI</name>
<evidence type="ECO:0000313" key="2">
    <source>
        <dbReference type="Proteomes" id="UP000018721"/>
    </source>
</evidence>
<dbReference type="EMBL" id="ANIZ01003393">
    <property type="protein sequence ID" value="ETI33758.1"/>
    <property type="molecule type" value="Genomic_DNA"/>
</dbReference>
<organism evidence="1 2">
    <name type="scientific">Phytophthora nicotianae P1569</name>
    <dbReference type="NCBI Taxonomy" id="1317065"/>
    <lineage>
        <taxon>Eukaryota</taxon>
        <taxon>Sar</taxon>
        <taxon>Stramenopiles</taxon>
        <taxon>Oomycota</taxon>
        <taxon>Peronosporomycetes</taxon>
        <taxon>Peronosporales</taxon>
        <taxon>Peronosporaceae</taxon>
        <taxon>Phytophthora</taxon>
    </lineage>
</organism>
<dbReference type="Proteomes" id="UP000018721">
    <property type="component" value="Unassembled WGS sequence"/>
</dbReference>
<proteinExistence type="predicted"/>
<gene>
    <name evidence="1" type="ORF">F443_19596</name>
</gene>
<dbReference type="eggNOG" id="ENOG502RNII">
    <property type="taxonomic scope" value="Eukaryota"/>
</dbReference>
<protein>
    <submittedName>
        <fullName evidence="1">Uncharacterized protein</fullName>
    </submittedName>
</protein>